<keyword evidence="4 5" id="KW-0653">Protein transport</keyword>
<keyword evidence="3 5" id="KW-0931">ER-Golgi transport</keyword>
<keyword evidence="2 5" id="KW-0813">Transport</keyword>
<dbReference type="GO" id="GO:0010807">
    <property type="term" value="P:regulation of synaptic vesicle priming"/>
    <property type="evidence" value="ECO:0007669"/>
    <property type="project" value="TreeGrafter"/>
</dbReference>
<dbReference type="InterPro" id="IPR011990">
    <property type="entry name" value="TPR-like_helical_dom_sf"/>
</dbReference>
<comment type="caution">
    <text evidence="6">The sequence shown here is derived from an EMBL/GenBank/DDBJ whole genome shotgun (WGS) entry which is preliminary data.</text>
</comment>
<dbReference type="GO" id="GO:0035494">
    <property type="term" value="P:SNARE complex disassembly"/>
    <property type="evidence" value="ECO:0007669"/>
    <property type="project" value="TreeGrafter"/>
</dbReference>
<dbReference type="GO" id="GO:0005483">
    <property type="term" value="F:soluble NSF attachment protein activity"/>
    <property type="evidence" value="ECO:0007669"/>
    <property type="project" value="TreeGrafter"/>
</dbReference>
<keyword evidence="5" id="KW-0472">Membrane</keyword>
<dbReference type="GO" id="GO:0019905">
    <property type="term" value="F:syntaxin binding"/>
    <property type="evidence" value="ECO:0007669"/>
    <property type="project" value="TreeGrafter"/>
</dbReference>
<evidence type="ECO:0000256" key="3">
    <source>
        <dbReference type="ARBA" id="ARBA00022892"/>
    </source>
</evidence>
<dbReference type="PANTHER" id="PTHR13768:SF12">
    <property type="entry name" value="BETA-SOLUBLE NSF ATTACHMENT PROTEIN"/>
    <property type="match status" value="1"/>
</dbReference>
<comment type="subcellular location">
    <subcellularLocation>
        <location evidence="5">Membrane</location>
        <topology evidence="5">Peripheral membrane protein</topology>
    </subcellularLocation>
</comment>
<dbReference type="GO" id="GO:0043195">
    <property type="term" value="C:terminal bouton"/>
    <property type="evidence" value="ECO:0007669"/>
    <property type="project" value="TreeGrafter"/>
</dbReference>
<dbReference type="GO" id="GO:0070044">
    <property type="term" value="C:synaptobrevin 2-SNAP-25-syntaxin-1a complex"/>
    <property type="evidence" value="ECO:0007669"/>
    <property type="project" value="TreeGrafter"/>
</dbReference>
<comment type="function">
    <text evidence="5">Required for vesicular transport between the endoplasmic reticulum and the Golgi apparatus.</text>
</comment>
<evidence type="ECO:0000256" key="2">
    <source>
        <dbReference type="ARBA" id="ARBA00022448"/>
    </source>
</evidence>
<evidence type="ECO:0000256" key="5">
    <source>
        <dbReference type="RuleBase" id="RU367013"/>
    </source>
</evidence>
<organism evidence="6 7">
    <name type="scientific">Microtus ochrogaster</name>
    <name type="common">Prairie vole</name>
    <dbReference type="NCBI Taxonomy" id="79684"/>
    <lineage>
        <taxon>Eukaryota</taxon>
        <taxon>Metazoa</taxon>
        <taxon>Chordata</taxon>
        <taxon>Craniata</taxon>
        <taxon>Vertebrata</taxon>
        <taxon>Euteleostomi</taxon>
        <taxon>Mammalia</taxon>
        <taxon>Eutheria</taxon>
        <taxon>Euarchontoglires</taxon>
        <taxon>Glires</taxon>
        <taxon>Rodentia</taxon>
        <taxon>Myomorpha</taxon>
        <taxon>Muroidea</taxon>
        <taxon>Cricetidae</taxon>
        <taxon>Arvicolinae</taxon>
        <taxon>Microtus</taxon>
    </lineage>
</organism>
<dbReference type="GO" id="GO:0006886">
    <property type="term" value="P:intracellular protein transport"/>
    <property type="evidence" value="ECO:0007669"/>
    <property type="project" value="UniProtKB-UniRule"/>
</dbReference>
<dbReference type="InterPro" id="IPR000744">
    <property type="entry name" value="NSF_attach"/>
</dbReference>
<evidence type="ECO:0000256" key="1">
    <source>
        <dbReference type="ARBA" id="ARBA00010050"/>
    </source>
</evidence>
<dbReference type="GO" id="GO:0035249">
    <property type="term" value="P:synaptic transmission, glutamatergic"/>
    <property type="evidence" value="ECO:0007669"/>
    <property type="project" value="TreeGrafter"/>
</dbReference>
<dbReference type="PANTHER" id="PTHR13768">
    <property type="entry name" value="SOLUBLE NSF ATTACHMENT PROTEIN SNAP"/>
    <property type="match status" value="1"/>
</dbReference>
<dbReference type="Gene3D" id="1.25.40.10">
    <property type="entry name" value="Tetratricopeptide repeat domain"/>
    <property type="match status" value="3"/>
</dbReference>
<reference evidence="6" key="1">
    <citation type="submission" date="2020-03" db="EMBL/GenBank/DDBJ databases">
        <title>Studies in the Genomics of Life Span.</title>
        <authorList>
            <person name="Glass D."/>
        </authorList>
    </citation>
    <scope>NUCLEOTIDE SEQUENCE</scope>
    <source>
        <strain evidence="6">LTLLF</strain>
        <tissue evidence="6">Muscle</tissue>
    </source>
</reference>
<dbReference type="Pfam" id="PF14938">
    <property type="entry name" value="SNAP"/>
    <property type="match status" value="2"/>
</dbReference>
<dbReference type="Proteomes" id="UP000710432">
    <property type="component" value="Unassembled WGS sequence"/>
</dbReference>
<gene>
    <name evidence="6" type="ORF">LTLLF_133325</name>
</gene>
<dbReference type="SUPFAM" id="SSF48452">
    <property type="entry name" value="TPR-like"/>
    <property type="match status" value="1"/>
</dbReference>
<dbReference type="AlphaFoldDB" id="A0A8J6GQP9"/>
<name>A0A8J6GQP9_MICOH</name>
<evidence type="ECO:0000313" key="6">
    <source>
        <dbReference type="EMBL" id="KAH0514669.1"/>
    </source>
</evidence>
<evidence type="ECO:0000256" key="4">
    <source>
        <dbReference type="ARBA" id="ARBA00022927"/>
    </source>
</evidence>
<sequence length="350" mass="38675">MDNAGKEREAVQLMAEAEKRVKASHSFLRGLFGGLPLTTVEQGGAGYAVAGIFIPKAGVFVNILTCLVSSQVSSKGNTRIEEACEMYTRAANMFKMAKNWSAAGNAFCQAAKLHMQLQSKHDSATSFVDAGNAYKKADPQEAINCLNAAIDIYTDMGRFTIAAKHHITIAEIYETELVDIEKAIAHYEQSADYYKGEESNRYMLFFISVMGFSYVVKDNSSLSSEHLFQKQVASGHVSSFLSLTLHCATFSSANKCLLKVAAYAAQLEQYQKAIEIYEQVGANTMDNPLLKYSAKDYFFKAALCHFIVDELNAKVKEFDSISRLDQWLTTMLLRIKKSIQGDGEGDGDLK</sequence>
<dbReference type="CDD" id="cd15832">
    <property type="entry name" value="SNAP"/>
    <property type="match status" value="1"/>
</dbReference>
<dbReference type="GO" id="GO:0005774">
    <property type="term" value="C:vacuolar membrane"/>
    <property type="evidence" value="ECO:0007669"/>
    <property type="project" value="TreeGrafter"/>
</dbReference>
<accession>A0A8J6GQP9</accession>
<evidence type="ECO:0000313" key="7">
    <source>
        <dbReference type="Proteomes" id="UP000710432"/>
    </source>
</evidence>
<comment type="similarity">
    <text evidence="1 5">Belongs to the SNAP family.</text>
</comment>
<dbReference type="PRINTS" id="PR00448">
    <property type="entry name" value="NSFATTACHMNT"/>
</dbReference>
<protein>
    <submittedName>
        <fullName evidence="6">Beta-soluble NSF attachment protein</fullName>
    </submittedName>
</protein>
<dbReference type="EMBL" id="JAATJU010021100">
    <property type="protein sequence ID" value="KAH0514669.1"/>
    <property type="molecule type" value="Genomic_DNA"/>
</dbReference>
<proteinExistence type="inferred from homology"/>